<sequence>MPLKIDFYGNDVNWNEPLTLFLFNYLTPNDMEVTPTSNRMYAFMVLYEMYTGFLLRALAGIDQKDAQKRLGTTANHMAWITGSVVHGRYFLAKSFGIDLPSITDELFANNKGIIDDVIYPALADFIKDWKNISPKLQEALTQATDEKLEEKLNIPGTEITLFEMISSVLTGRRTVSDKLPCGLGYWVIQE</sequence>
<evidence type="ECO:0000313" key="1">
    <source>
        <dbReference type="EMBL" id="XBO49948.1"/>
    </source>
</evidence>
<dbReference type="InterPro" id="IPR034660">
    <property type="entry name" value="DinB/YfiT-like"/>
</dbReference>
<dbReference type="AlphaFoldDB" id="A0AAU7KB43"/>
<organism evidence="1">
    <name type="scientific">Pedobacter sp. KACC 23697</name>
    <dbReference type="NCBI Taxonomy" id="3149230"/>
    <lineage>
        <taxon>Bacteria</taxon>
        <taxon>Pseudomonadati</taxon>
        <taxon>Bacteroidota</taxon>
        <taxon>Sphingobacteriia</taxon>
        <taxon>Sphingobacteriales</taxon>
        <taxon>Sphingobacteriaceae</taxon>
        <taxon>Pedobacter</taxon>
    </lineage>
</organism>
<gene>
    <name evidence="1" type="ORF">ABEG20_10090</name>
</gene>
<dbReference type="SUPFAM" id="SSF109854">
    <property type="entry name" value="DinB/YfiT-like putative metalloenzymes"/>
    <property type="match status" value="1"/>
</dbReference>
<dbReference type="RefSeq" id="WP_406827248.1">
    <property type="nucleotide sequence ID" value="NZ_CP157485.1"/>
</dbReference>
<dbReference type="Gene3D" id="1.20.120.450">
    <property type="entry name" value="dinb family like domain"/>
    <property type="match status" value="1"/>
</dbReference>
<reference evidence="1" key="1">
    <citation type="submission" date="2024-05" db="EMBL/GenBank/DDBJ databases">
        <authorList>
            <person name="Kim S."/>
            <person name="Heo J."/>
            <person name="Choi H."/>
            <person name="Choi Y."/>
            <person name="Kwon S.-W."/>
            <person name="Kim Y."/>
        </authorList>
    </citation>
    <scope>NUCLEOTIDE SEQUENCE</scope>
    <source>
        <strain evidence="1">KACC 23697</strain>
    </source>
</reference>
<accession>A0AAU7KB43</accession>
<proteinExistence type="predicted"/>
<dbReference type="EMBL" id="CP157485">
    <property type="protein sequence ID" value="XBO49948.1"/>
    <property type="molecule type" value="Genomic_DNA"/>
</dbReference>
<name>A0AAU7KB43_9SPHI</name>
<protein>
    <submittedName>
        <fullName evidence="1">DinB family protein</fullName>
    </submittedName>
</protein>